<feature type="transmembrane region" description="Helical" evidence="1">
    <location>
        <begin position="70"/>
        <end position="93"/>
    </location>
</feature>
<keyword evidence="3" id="KW-1185">Reference proteome</keyword>
<organism evidence="2 3">
    <name type="scientific">Cardiocondyla obscurior</name>
    <dbReference type="NCBI Taxonomy" id="286306"/>
    <lineage>
        <taxon>Eukaryota</taxon>
        <taxon>Metazoa</taxon>
        <taxon>Ecdysozoa</taxon>
        <taxon>Arthropoda</taxon>
        <taxon>Hexapoda</taxon>
        <taxon>Insecta</taxon>
        <taxon>Pterygota</taxon>
        <taxon>Neoptera</taxon>
        <taxon>Endopterygota</taxon>
        <taxon>Hymenoptera</taxon>
        <taxon>Apocrita</taxon>
        <taxon>Aculeata</taxon>
        <taxon>Formicoidea</taxon>
        <taxon>Formicidae</taxon>
        <taxon>Myrmicinae</taxon>
        <taxon>Cardiocondyla</taxon>
    </lineage>
</organism>
<proteinExistence type="predicted"/>
<evidence type="ECO:0000313" key="3">
    <source>
        <dbReference type="Proteomes" id="UP001430953"/>
    </source>
</evidence>
<keyword evidence="1" id="KW-1133">Transmembrane helix</keyword>
<dbReference type="AlphaFoldDB" id="A0AAW2FXS9"/>
<evidence type="ECO:0000256" key="1">
    <source>
        <dbReference type="SAM" id="Phobius"/>
    </source>
</evidence>
<protein>
    <submittedName>
        <fullName evidence="2">Uncharacterized protein</fullName>
    </submittedName>
</protein>
<name>A0AAW2FXS9_9HYME</name>
<sequence length="248" mass="28592">MKLSEVPLRIGKGQSLSPRRHEQLPRGAPRNIQQQVFTKVATSRRYVGRVLLTGAPKLRGRESCTAEGKILYIMLFPRTFMIFGCYFLTLTLVTVTGQNEPLFQLPVQLIGFPFIIASVRITNFLKKLAYALNPDTYARRMKREHSLIHDEEILDVDQVEKRLVAELGNNVCIYERICVKYAEQTLQRRSYERVFNWNEIFREYKSSSDPMKENYLLSVFMGDIIGSPKLCHLLAKRGRACDNAILSD</sequence>
<gene>
    <name evidence="2" type="ORF">PUN28_008454</name>
</gene>
<dbReference type="Proteomes" id="UP001430953">
    <property type="component" value="Unassembled WGS sequence"/>
</dbReference>
<dbReference type="EMBL" id="JADYXP020000007">
    <property type="protein sequence ID" value="KAL0120774.1"/>
    <property type="molecule type" value="Genomic_DNA"/>
</dbReference>
<keyword evidence="1" id="KW-0472">Membrane</keyword>
<evidence type="ECO:0000313" key="2">
    <source>
        <dbReference type="EMBL" id="KAL0120774.1"/>
    </source>
</evidence>
<keyword evidence="1" id="KW-0812">Transmembrane</keyword>
<feature type="transmembrane region" description="Helical" evidence="1">
    <location>
        <begin position="105"/>
        <end position="125"/>
    </location>
</feature>
<reference evidence="2 3" key="1">
    <citation type="submission" date="2023-03" db="EMBL/GenBank/DDBJ databases">
        <title>High recombination rates correlate with genetic variation in Cardiocondyla obscurior ants.</title>
        <authorList>
            <person name="Errbii M."/>
        </authorList>
    </citation>
    <scope>NUCLEOTIDE SEQUENCE [LARGE SCALE GENOMIC DNA]</scope>
    <source>
        <strain evidence="2">Alpha-2009</strain>
        <tissue evidence="2">Whole body</tissue>
    </source>
</reference>
<comment type="caution">
    <text evidence="2">The sequence shown here is derived from an EMBL/GenBank/DDBJ whole genome shotgun (WGS) entry which is preliminary data.</text>
</comment>
<accession>A0AAW2FXS9</accession>